<dbReference type="InParanoid" id="A0A0Q3HN64"/>
<feature type="region of interest" description="Disordered" evidence="1">
    <location>
        <begin position="1"/>
        <end position="86"/>
    </location>
</feature>
<evidence type="ECO:0000313" key="2">
    <source>
        <dbReference type="EMBL" id="KQJ94834.2"/>
    </source>
</evidence>
<feature type="region of interest" description="Disordered" evidence="1">
    <location>
        <begin position="159"/>
        <end position="191"/>
    </location>
</feature>
<reference evidence="2 3" key="1">
    <citation type="journal article" date="2010" name="Nature">
        <title>Genome sequencing and analysis of the model grass Brachypodium distachyon.</title>
        <authorList>
            <consortium name="International Brachypodium Initiative"/>
        </authorList>
    </citation>
    <scope>NUCLEOTIDE SEQUENCE [LARGE SCALE GENOMIC DNA]</scope>
    <source>
        <strain evidence="2 3">Bd21</strain>
    </source>
</reference>
<sequence length="191" mass="20781">MDDHPAPNRRVANPGVGANQQAQGVSVGGNNPLQLDPDMRDHPAPTEQSRANPSTVVRADHTPNQQVQDGGVVPRGRPSTTSDQSNLQAQLADVQAEMADLKMQMQRDREERVGERKYNLEMQMQRDRAEREYSVALQGWLQNYVDMVSTQFPSLMLPPVPQIPPPRGRPGTPGSAALNQSGAAGTLASDI</sequence>
<evidence type="ECO:0000313" key="3">
    <source>
        <dbReference type="EnsemblPlants" id="KQJ94834"/>
    </source>
</evidence>
<feature type="compositionally biased region" description="Polar residues" evidence="1">
    <location>
        <begin position="46"/>
        <end position="55"/>
    </location>
</feature>
<organism evidence="2">
    <name type="scientific">Brachypodium distachyon</name>
    <name type="common">Purple false brome</name>
    <name type="synonym">Trachynia distachya</name>
    <dbReference type="NCBI Taxonomy" id="15368"/>
    <lineage>
        <taxon>Eukaryota</taxon>
        <taxon>Viridiplantae</taxon>
        <taxon>Streptophyta</taxon>
        <taxon>Embryophyta</taxon>
        <taxon>Tracheophyta</taxon>
        <taxon>Spermatophyta</taxon>
        <taxon>Magnoliopsida</taxon>
        <taxon>Liliopsida</taxon>
        <taxon>Poales</taxon>
        <taxon>Poaceae</taxon>
        <taxon>BOP clade</taxon>
        <taxon>Pooideae</taxon>
        <taxon>Stipodae</taxon>
        <taxon>Brachypodieae</taxon>
        <taxon>Brachypodium</taxon>
    </lineage>
</organism>
<proteinExistence type="predicted"/>
<name>A0A0Q3HN64_BRADI</name>
<protein>
    <submittedName>
        <fullName evidence="2 3">Uncharacterized protein</fullName>
    </submittedName>
</protein>
<reference evidence="3" key="3">
    <citation type="submission" date="2018-08" db="UniProtKB">
        <authorList>
            <consortium name="EnsemblPlants"/>
        </authorList>
    </citation>
    <scope>IDENTIFICATION</scope>
    <source>
        <strain evidence="3">cv. Bd21</strain>
    </source>
</reference>
<evidence type="ECO:0000256" key="1">
    <source>
        <dbReference type="SAM" id="MobiDB-lite"/>
    </source>
</evidence>
<dbReference type="EnsemblPlants" id="KQJ94834">
    <property type="protein sequence ID" value="KQJ94834"/>
    <property type="gene ID" value="BRADI_3g13497v3"/>
</dbReference>
<accession>A0A0Q3HN64</accession>
<dbReference type="Proteomes" id="UP000008810">
    <property type="component" value="Chromosome 3"/>
</dbReference>
<evidence type="ECO:0000313" key="4">
    <source>
        <dbReference type="Proteomes" id="UP000008810"/>
    </source>
</evidence>
<feature type="compositionally biased region" description="Polar residues" evidence="1">
    <location>
        <begin position="18"/>
        <end position="33"/>
    </location>
</feature>
<keyword evidence="4" id="KW-1185">Reference proteome</keyword>
<dbReference type="EMBL" id="CM000882">
    <property type="protein sequence ID" value="KQJ94834.2"/>
    <property type="molecule type" value="Genomic_DNA"/>
</dbReference>
<reference evidence="2" key="2">
    <citation type="submission" date="2017-06" db="EMBL/GenBank/DDBJ databases">
        <title>WGS assembly of Brachypodium distachyon.</title>
        <authorList>
            <consortium name="The International Brachypodium Initiative"/>
            <person name="Lucas S."/>
            <person name="Harmon-Smith M."/>
            <person name="Lail K."/>
            <person name="Tice H."/>
            <person name="Grimwood J."/>
            <person name="Bruce D."/>
            <person name="Barry K."/>
            <person name="Shu S."/>
            <person name="Lindquist E."/>
            <person name="Wang M."/>
            <person name="Pitluck S."/>
            <person name="Vogel J.P."/>
            <person name="Garvin D.F."/>
            <person name="Mockler T.C."/>
            <person name="Schmutz J."/>
            <person name="Rokhsar D."/>
            <person name="Bevan M.W."/>
        </authorList>
    </citation>
    <scope>NUCLEOTIDE SEQUENCE</scope>
    <source>
        <strain evidence="2">Bd21</strain>
    </source>
</reference>
<dbReference type="AlphaFoldDB" id="A0A0Q3HN64"/>
<gene>
    <name evidence="2" type="ORF">BRADI_3g13497v3</name>
</gene>
<feature type="compositionally biased region" description="Pro residues" evidence="1">
    <location>
        <begin position="159"/>
        <end position="168"/>
    </location>
</feature>
<dbReference type="Gramene" id="KQJ94834">
    <property type="protein sequence ID" value="KQJ94834"/>
    <property type="gene ID" value="BRADI_3g13497v3"/>
</dbReference>